<proteinExistence type="predicted"/>
<dbReference type="AlphaFoldDB" id="A0AA35R8F3"/>
<organism evidence="1 2">
    <name type="scientific">Geodia barretti</name>
    <name type="common">Barrett's horny sponge</name>
    <dbReference type="NCBI Taxonomy" id="519541"/>
    <lineage>
        <taxon>Eukaryota</taxon>
        <taxon>Metazoa</taxon>
        <taxon>Porifera</taxon>
        <taxon>Demospongiae</taxon>
        <taxon>Heteroscleromorpha</taxon>
        <taxon>Tetractinellida</taxon>
        <taxon>Astrophorina</taxon>
        <taxon>Geodiidae</taxon>
        <taxon>Geodia</taxon>
    </lineage>
</organism>
<reference evidence="1" key="1">
    <citation type="submission" date="2023-03" db="EMBL/GenBank/DDBJ databases">
        <authorList>
            <person name="Steffen K."/>
            <person name="Cardenas P."/>
        </authorList>
    </citation>
    <scope>NUCLEOTIDE SEQUENCE</scope>
</reference>
<accession>A0AA35R8F3</accession>
<gene>
    <name evidence="1" type="ORF">GBAR_LOCUS4620</name>
</gene>
<protein>
    <submittedName>
        <fullName evidence="1">Uncharacterized protein</fullName>
    </submittedName>
</protein>
<keyword evidence="2" id="KW-1185">Reference proteome</keyword>
<name>A0AA35R8F3_GEOBA</name>
<dbReference type="Proteomes" id="UP001174909">
    <property type="component" value="Unassembled WGS sequence"/>
</dbReference>
<evidence type="ECO:0000313" key="1">
    <source>
        <dbReference type="EMBL" id="CAI8006262.1"/>
    </source>
</evidence>
<sequence length="87" mass="9780">MVMSLPAPSKSCLAPPGCFSMNALTSYTFPRTATCALCRWFSWLSSCQVNLRVVLRLSPHISTFQLPLEVQRPPCRRDTCSARDRCL</sequence>
<dbReference type="EMBL" id="CASHTH010000672">
    <property type="protein sequence ID" value="CAI8006262.1"/>
    <property type="molecule type" value="Genomic_DNA"/>
</dbReference>
<comment type="caution">
    <text evidence="1">The sequence shown here is derived from an EMBL/GenBank/DDBJ whole genome shotgun (WGS) entry which is preliminary data.</text>
</comment>
<evidence type="ECO:0000313" key="2">
    <source>
        <dbReference type="Proteomes" id="UP001174909"/>
    </source>
</evidence>